<accession>A0AAE0SPZ8</accession>
<evidence type="ECO:0000313" key="2">
    <source>
        <dbReference type="Proteomes" id="UP001195483"/>
    </source>
</evidence>
<dbReference type="Proteomes" id="UP001195483">
    <property type="component" value="Unassembled WGS sequence"/>
</dbReference>
<reference evidence="1" key="3">
    <citation type="submission" date="2023-05" db="EMBL/GenBank/DDBJ databases">
        <authorList>
            <person name="Smith C.H."/>
        </authorList>
    </citation>
    <scope>NUCLEOTIDE SEQUENCE</scope>
    <source>
        <strain evidence="1">CHS0354</strain>
        <tissue evidence="1">Mantle</tissue>
    </source>
</reference>
<evidence type="ECO:0000313" key="1">
    <source>
        <dbReference type="EMBL" id="KAK3595493.1"/>
    </source>
</evidence>
<comment type="caution">
    <text evidence="1">The sequence shown here is derived from an EMBL/GenBank/DDBJ whole genome shotgun (WGS) entry which is preliminary data.</text>
</comment>
<gene>
    <name evidence="1" type="ORF">CHS0354_021590</name>
</gene>
<keyword evidence="2" id="KW-1185">Reference proteome</keyword>
<reference evidence="1" key="2">
    <citation type="journal article" date="2021" name="Genome Biol. Evol.">
        <title>Developing a high-quality reference genome for a parasitic bivalve with doubly uniparental inheritance (Bivalvia: Unionida).</title>
        <authorList>
            <person name="Smith C.H."/>
        </authorList>
    </citation>
    <scope>NUCLEOTIDE SEQUENCE</scope>
    <source>
        <strain evidence="1">CHS0354</strain>
        <tissue evidence="1">Mantle</tissue>
    </source>
</reference>
<reference evidence="1" key="1">
    <citation type="journal article" date="2021" name="Genome Biol. Evol.">
        <title>A High-Quality Reference Genome for a Parasitic Bivalve with Doubly Uniparental Inheritance (Bivalvia: Unionida).</title>
        <authorList>
            <person name="Smith C.H."/>
        </authorList>
    </citation>
    <scope>NUCLEOTIDE SEQUENCE</scope>
    <source>
        <strain evidence="1">CHS0354</strain>
    </source>
</reference>
<sequence>RLVYIGWRTFYQVRNWHRLTGRLSIISMMVQAILEDFHSHQRLVQADLNTFLHNKDWYMLIGRLSFTTKTGTSCLEDFPSQQRLVQADWKTLKDWHRLIRFSFTSDT</sequence>
<protein>
    <submittedName>
        <fullName evidence="1">Uncharacterized protein</fullName>
    </submittedName>
</protein>
<proteinExistence type="predicted"/>
<name>A0AAE0SPZ8_9BIVA</name>
<organism evidence="1 2">
    <name type="scientific">Potamilus streckersoni</name>
    <dbReference type="NCBI Taxonomy" id="2493646"/>
    <lineage>
        <taxon>Eukaryota</taxon>
        <taxon>Metazoa</taxon>
        <taxon>Spiralia</taxon>
        <taxon>Lophotrochozoa</taxon>
        <taxon>Mollusca</taxon>
        <taxon>Bivalvia</taxon>
        <taxon>Autobranchia</taxon>
        <taxon>Heteroconchia</taxon>
        <taxon>Palaeoheterodonta</taxon>
        <taxon>Unionida</taxon>
        <taxon>Unionoidea</taxon>
        <taxon>Unionidae</taxon>
        <taxon>Ambleminae</taxon>
        <taxon>Lampsilini</taxon>
        <taxon>Potamilus</taxon>
    </lineage>
</organism>
<feature type="non-terminal residue" evidence="1">
    <location>
        <position position="1"/>
    </location>
</feature>
<dbReference type="EMBL" id="JAEAOA010001323">
    <property type="protein sequence ID" value="KAK3595493.1"/>
    <property type="molecule type" value="Genomic_DNA"/>
</dbReference>
<feature type="non-terminal residue" evidence="1">
    <location>
        <position position="107"/>
    </location>
</feature>
<dbReference type="AlphaFoldDB" id="A0AAE0SPZ8"/>